<reference evidence="3" key="1">
    <citation type="submission" date="2023-10" db="EMBL/GenBank/DDBJ databases">
        <title>Genome assemblies of two species of porcelain crab, Petrolisthes cinctipes and Petrolisthes manimaculis (Anomura: Porcellanidae).</title>
        <authorList>
            <person name="Angst P."/>
        </authorList>
    </citation>
    <scope>NUCLEOTIDE SEQUENCE</scope>
    <source>
        <strain evidence="3">PB745_01</strain>
        <tissue evidence="3">Gill</tissue>
    </source>
</reference>
<feature type="compositionally biased region" description="Basic and acidic residues" evidence="1">
    <location>
        <begin position="253"/>
        <end position="298"/>
    </location>
</feature>
<evidence type="ECO:0000256" key="1">
    <source>
        <dbReference type="SAM" id="MobiDB-lite"/>
    </source>
</evidence>
<feature type="compositionally biased region" description="Polar residues" evidence="1">
    <location>
        <begin position="80"/>
        <end position="89"/>
    </location>
</feature>
<dbReference type="AlphaFoldDB" id="A0AAE1BGR3"/>
<name>A0AAE1BGR3_PETCI</name>
<feature type="region of interest" description="Disordered" evidence="1">
    <location>
        <begin position="76"/>
        <end position="108"/>
    </location>
</feature>
<feature type="chain" id="PRO_5042074221" evidence="2">
    <location>
        <begin position="18"/>
        <end position="421"/>
    </location>
</feature>
<proteinExistence type="predicted"/>
<dbReference type="EMBL" id="JAWQEG010008476">
    <property type="protein sequence ID" value="KAK3850248.1"/>
    <property type="molecule type" value="Genomic_DNA"/>
</dbReference>
<sequence>MLLLLLLLTLHYRVCLGEGRHQTADPNAKFTITTQPQDNVQRAKSILGLISDDVSQDTTRKILKTIENEHEMRLPDVPNSIVNKPTQSITREKGATSQGDGDGGGDVRYINDKLKKIYQTTEESQQSTTSTTTGQETLISGRFMDTEEEQINRKQLFHHEGQQSEVIDIKKESTLHKNSINHKLLDIENHPLNLGEFHSEVDEIERVKDEKDDIKIVPLVSTAEMVKGKEGKRSMSLYEKVVGITKLNVERNIRDSEERDRGDSKENQESERQSVQDSRENQESERQSVQEIKERSDGGGEINLMRSEGDSFKENVKESIDKIIESEKRSEGEHTKSENVRKDYVDEEKEGKERRNKVVANNKVISNKEKVIKKVKEEVVEKITKDKKEMHMVDQILSSVEEEENKKKKTTPNGKEDNSGR</sequence>
<evidence type="ECO:0000313" key="3">
    <source>
        <dbReference type="EMBL" id="KAK3850248.1"/>
    </source>
</evidence>
<gene>
    <name evidence="3" type="ORF">Pcinc_043035</name>
</gene>
<evidence type="ECO:0000256" key="2">
    <source>
        <dbReference type="SAM" id="SignalP"/>
    </source>
</evidence>
<organism evidence="3 4">
    <name type="scientific">Petrolisthes cinctipes</name>
    <name type="common">Flat porcelain crab</name>
    <dbReference type="NCBI Taxonomy" id="88211"/>
    <lineage>
        <taxon>Eukaryota</taxon>
        <taxon>Metazoa</taxon>
        <taxon>Ecdysozoa</taxon>
        <taxon>Arthropoda</taxon>
        <taxon>Crustacea</taxon>
        <taxon>Multicrustacea</taxon>
        <taxon>Malacostraca</taxon>
        <taxon>Eumalacostraca</taxon>
        <taxon>Eucarida</taxon>
        <taxon>Decapoda</taxon>
        <taxon>Pleocyemata</taxon>
        <taxon>Anomura</taxon>
        <taxon>Galatheoidea</taxon>
        <taxon>Porcellanidae</taxon>
        <taxon>Petrolisthes</taxon>
    </lineage>
</organism>
<feature type="region of interest" description="Disordered" evidence="1">
    <location>
        <begin position="253"/>
        <end position="354"/>
    </location>
</feature>
<accession>A0AAE1BGR3</accession>
<protein>
    <submittedName>
        <fullName evidence="3">Uncharacterized protein</fullName>
    </submittedName>
</protein>
<feature type="signal peptide" evidence="2">
    <location>
        <begin position="1"/>
        <end position="17"/>
    </location>
</feature>
<feature type="region of interest" description="Disordered" evidence="1">
    <location>
        <begin position="391"/>
        <end position="421"/>
    </location>
</feature>
<keyword evidence="4" id="KW-1185">Reference proteome</keyword>
<comment type="caution">
    <text evidence="3">The sequence shown here is derived from an EMBL/GenBank/DDBJ whole genome shotgun (WGS) entry which is preliminary data.</text>
</comment>
<evidence type="ECO:0000313" key="4">
    <source>
        <dbReference type="Proteomes" id="UP001286313"/>
    </source>
</evidence>
<dbReference type="Proteomes" id="UP001286313">
    <property type="component" value="Unassembled WGS sequence"/>
</dbReference>
<feature type="compositionally biased region" description="Basic and acidic residues" evidence="1">
    <location>
        <begin position="307"/>
        <end position="353"/>
    </location>
</feature>
<keyword evidence="2" id="KW-0732">Signal</keyword>